<reference evidence="3 4" key="1">
    <citation type="submission" date="2015-07" db="EMBL/GenBank/DDBJ databases">
        <title>The genome of Eufriesea mexicana.</title>
        <authorList>
            <person name="Pan H."/>
            <person name="Kapheim K."/>
        </authorList>
    </citation>
    <scope>NUCLEOTIDE SEQUENCE [LARGE SCALE GENOMIC DNA]</scope>
    <source>
        <strain evidence="3">0111107269</strain>
        <tissue evidence="3">Whole body</tissue>
    </source>
</reference>
<accession>A0A310S8N8</accession>
<dbReference type="SMART" id="SM00705">
    <property type="entry name" value="THEG"/>
    <property type="match status" value="3"/>
</dbReference>
<organism evidence="3 4">
    <name type="scientific">Eufriesea mexicana</name>
    <dbReference type="NCBI Taxonomy" id="516756"/>
    <lineage>
        <taxon>Eukaryota</taxon>
        <taxon>Metazoa</taxon>
        <taxon>Ecdysozoa</taxon>
        <taxon>Arthropoda</taxon>
        <taxon>Hexapoda</taxon>
        <taxon>Insecta</taxon>
        <taxon>Pterygota</taxon>
        <taxon>Neoptera</taxon>
        <taxon>Endopterygota</taxon>
        <taxon>Hymenoptera</taxon>
        <taxon>Apocrita</taxon>
        <taxon>Aculeata</taxon>
        <taxon>Apoidea</taxon>
        <taxon>Anthophila</taxon>
        <taxon>Apidae</taxon>
        <taxon>Eufriesea</taxon>
    </lineage>
</organism>
<proteinExistence type="predicted"/>
<evidence type="ECO:0000313" key="3">
    <source>
        <dbReference type="EMBL" id="OAD54544.1"/>
    </source>
</evidence>
<name>A0A310S8N8_9HYME</name>
<keyword evidence="4" id="KW-1185">Reference proteome</keyword>
<feature type="region of interest" description="Disordered" evidence="2">
    <location>
        <begin position="34"/>
        <end position="57"/>
    </location>
</feature>
<gene>
    <name evidence="3" type="ORF">WN48_06599</name>
</gene>
<dbReference type="InterPro" id="IPR042401">
    <property type="entry name" value="SPMAP2-like"/>
</dbReference>
<dbReference type="PANTHER" id="PTHR15901">
    <property type="entry name" value="TESTICULAR HAPLOID EXPRESSED GENE PROTEIN"/>
    <property type="match status" value="1"/>
</dbReference>
<dbReference type="AlphaFoldDB" id="A0A310S8N8"/>
<keyword evidence="1" id="KW-0677">Repeat</keyword>
<evidence type="ECO:0000256" key="2">
    <source>
        <dbReference type="SAM" id="MobiDB-lite"/>
    </source>
</evidence>
<evidence type="ECO:0000256" key="1">
    <source>
        <dbReference type="ARBA" id="ARBA00022737"/>
    </source>
</evidence>
<dbReference type="PANTHER" id="PTHR15901:SF16">
    <property type="entry name" value="TESTICULAR HAPLOID EXPRESSED GENE PROTEIN"/>
    <property type="match status" value="1"/>
</dbReference>
<feature type="compositionally biased region" description="Basic residues" evidence="2">
    <location>
        <begin position="212"/>
        <end position="222"/>
    </location>
</feature>
<sequence length="250" mass="28841">MATFLTTRHWESDESFTCFGKTYASKFIKSQENLNNDKSIPTSGKLPEDNPPSQPVKRKALNVSWRHAKSKTTKGIVLEPSHVKASALLYEITERTNQLAQPRIRTADDKLYQVRPSVSQIPKASPRIIELSKPRIPYQSPPKPIGYVAPGALTAVATQRIIELSKPKRRRRTKIANQRKLKLRKEKSRNYVKRGKRKSERKYSAFLRHKNDRKMKNKKKQSSLKTSNSNRTIIMVGLKLKNEKKTRRHS</sequence>
<feature type="region of interest" description="Disordered" evidence="2">
    <location>
        <begin position="212"/>
        <end position="232"/>
    </location>
</feature>
<dbReference type="EMBL" id="KQ764286">
    <property type="protein sequence ID" value="OAD54544.1"/>
    <property type="molecule type" value="Genomic_DNA"/>
</dbReference>
<evidence type="ECO:0000313" key="4">
    <source>
        <dbReference type="Proteomes" id="UP000250275"/>
    </source>
</evidence>
<dbReference type="Pfam" id="PF14912">
    <property type="entry name" value="THEG"/>
    <property type="match status" value="1"/>
</dbReference>
<dbReference type="Proteomes" id="UP000250275">
    <property type="component" value="Unassembled WGS sequence"/>
</dbReference>
<protein>
    <submittedName>
        <fullName evidence="3">Uncharacterized protein</fullName>
    </submittedName>
</protein>
<dbReference type="InterPro" id="IPR006623">
    <property type="entry name" value="THEG"/>
</dbReference>